<protein>
    <recommendedName>
        <fullName evidence="4">DUF3604 domain-containing protein</fullName>
    </recommendedName>
</protein>
<accession>A0A3C1KIN8</accession>
<evidence type="ECO:0008006" key="4">
    <source>
        <dbReference type="Google" id="ProtNLM"/>
    </source>
</evidence>
<organism evidence="2 3">
    <name type="scientific">Haliea salexigens</name>
    <dbReference type="NCBI Taxonomy" id="287487"/>
    <lineage>
        <taxon>Bacteria</taxon>
        <taxon>Pseudomonadati</taxon>
        <taxon>Pseudomonadota</taxon>
        <taxon>Gammaproteobacteria</taxon>
        <taxon>Cellvibrionales</taxon>
        <taxon>Halieaceae</taxon>
        <taxon>Haliea</taxon>
    </lineage>
</organism>
<evidence type="ECO:0000256" key="1">
    <source>
        <dbReference type="SAM" id="MobiDB-lite"/>
    </source>
</evidence>
<dbReference type="InterPro" id="IPR022028">
    <property type="entry name" value="DUF3604"/>
</dbReference>
<name>A0A3C1KIN8_9GAMM</name>
<proteinExistence type="predicted"/>
<evidence type="ECO:0000313" key="3">
    <source>
        <dbReference type="Proteomes" id="UP000259273"/>
    </source>
</evidence>
<feature type="region of interest" description="Disordered" evidence="1">
    <location>
        <begin position="1"/>
        <end position="33"/>
    </location>
</feature>
<gene>
    <name evidence="2" type="ORF">DCP75_00025</name>
</gene>
<sequence length="665" mass="73171">MQLYPGQLRHATPAPDSPAIQTSAKEPGSAARPVPAQAPILWFHNRRTAAMQRNNRVRSRFNWPLRLGAALCITLAQGAAHASATDSAATAAAPRQAFFGELHVHTMNSPDAFMLNVRTTPDDAYRFAQGEAIPHISGVTIQLRAPLDFVAITDHSEYMGILPRLFEPQGELAALPIAARLTDKDPERRQAAVMEVLMSMGDNTPMPALVDEALRQSIWQEYVRSAERYYRPGEFSTLIGYEWTSSGALEEVNLHRNVIFRNSDVPKQPFSSFDSVEPRALWAWLDEQRKQGVEGMAIAHNSNLSNGLMFPSEVAFGGEKIDAAYAALRQRNEPLVEIAQIKGTSETHPLLSPNDEWAGFELLEDLLGGRGTQGEVKGSYARDAWLAGLVMQEQQGFNPYRFGVIAASDSHNSGSQVEEDNYHGKIGSADGTPAARRGGSFINTHHIKYSSAGLAGVWASENTREALYDALARRETFGTSGPRISVRFFAGTDWPADLLTQADWAQQAYARGVPMGGELPQGMGDSAPEFLLWAAKDPSSAWLQRVQIVKGWVEDGTTREAVFDVGCADGLSPDPATHRCPDNGATVSLKTCDFDRHKGDGQIAARWRDPTFNPAQPAFYYARVLENPTCRWSTWDSLRTGLPLPEDVPATLQERAWTSPIWYQP</sequence>
<dbReference type="EMBL" id="DMND01000001">
    <property type="protein sequence ID" value="HAN26126.1"/>
    <property type="molecule type" value="Genomic_DNA"/>
</dbReference>
<reference evidence="2 3" key="1">
    <citation type="journal article" date="2018" name="Nat. Biotechnol.">
        <title>A standardized bacterial taxonomy based on genome phylogeny substantially revises the tree of life.</title>
        <authorList>
            <person name="Parks D.H."/>
            <person name="Chuvochina M."/>
            <person name="Waite D.W."/>
            <person name="Rinke C."/>
            <person name="Skarshewski A."/>
            <person name="Chaumeil P.A."/>
            <person name="Hugenholtz P."/>
        </authorList>
    </citation>
    <scope>NUCLEOTIDE SEQUENCE [LARGE SCALE GENOMIC DNA]</scope>
    <source>
        <strain evidence="2">UBA9158</strain>
    </source>
</reference>
<dbReference type="Proteomes" id="UP000259273">
    <property type="component" value="Unassembled WGS sequence"/>
</dbReference>
<evidence type="ECO:0000313" key="2">
    <source>
        <dbReference type="EMBL" id="HAN26126.1"/>
    </source>
</evidence>
<dbReference type="Gene3D" id="3.20.20.140">
    <property type="entry name" value="Metal-dependent hydrolases"/>
    <property type="match status" value="1"/>
</dbReference>
<dbReference type="STRING" id="1121937.GCA_000423125_02794"/>
<comment type="caution">
    <text evidence="2">The sequence shown here is derived from an EMBL/GenBank/DDBJ whole genome shotgun (WGS) entry which is preliminary data.</text>
</comment>
<dbReference type="Pfam" id="PF12228">
    <property type="entry name" value="DUF3604"/>
    <property type="match status" value="1"/>
</dbReference>
<dbReference type="AlphaFoldDB" id="A0A3C1KIN8"/>